<feature type="binding site" evidence="12">
    <location>
        <position position="181"/>
    </location>
    <ligand>
        <name>Mg(2+)</name>
        <dbReference type="ChEBI" id="CHEBI:18420"/>
    </ligand>
</feature>
<evidence type="ECO:0000256" key="7">
    <source>
        <dbReference type="ARBA" id="ARBA00022827"/>
    </source>
</evidence>
<keyword evidence="5 11" id="KW-0808">Transferase</keyword>
<evidence type="ECO:0000256" key="6">
    <source>
        <dbReference type="ARBA" id="ARBA00022723"/>
    </source>
</evidence>
<evidence type="ECO:0000256" key="9">
    <source>
        <dbReference type="ARBA" id="ARBA00031306"/>
    </source>
</evidence>
<dbReference type="AlphaFoldDB" id="A0A1M7YQL3"/>
<evidence type="ECO:0000256" key="8">
    <source>
        <dbReference type="ARBA" id="ARBA00022842"/>
    </source>
</evidence>
<evidence type="ECO:0000313" key="15">
    <source>
        <dbReference type="Proteomes" id="UP000184600"/>
    </source>
</evidence>
<dbReference type="STRING" id="1117707.VQ7734_00662"/>
<dbReference type="Proteomes" id="UP000184600">
    <property type="component" value="Unassembled WGS sequence"/>
</dbReference>
<keyword evidence="7 11" id="KW-0274">FAD</keyword>
<dbReference type="PANTHER" id="PTHR30040:SF2">
    <property type="entry name" value="FAD:PROTEIN FMN TRANSFERASE"/>
    <property type="match status" value="1"/>
</dbReference>
<evidence type="ECO:0000256" key="11">
    <source>
        <dbReference type="PIRNR" id="PIRNR006268"/>
    </source>
</evidence>
<evidence type="ECO:0000313" key="14">
    <source>
        <dbReference type="EMBL" id="SHO54943.1"/>
    </source>
</evidence>
<comment type="cofactor">
    <cofactor evidence="12">
        <name>Mg(2+)</name>
        <dbReference type="ChEBI" id="CHEBI:18420"/>
    </cofactor>
    <cofactor evidence="12">
        <name>Mn(2+)</name>
        <dbReference type="ChEBI" id="CHEBI:29035"/>
    </cofactor>
    <text evidence="12">Magnesium. Can also use manganese.</text>
</comment>
<dbReference type="PIRSF" id="PIRSF006268">
    <property type="entry name" value="ApbE"/>
    <property type="match status" value="1"/>
</dbReference>
<reference evidence="15" key="1">
    <citation type="submission" date="2016-12" db="EMBL/GenBank/DDBJ databases">
        <authorList>
            <person name="Rodrigo-Torres L."/>
            <person name="Arahal R.D."/>
            <person name="Lucena T."/>
        </authorList>
    </citation>
    <scope>NUCLEOTIDE SEQUENCE [LARGE SCALE GENOMIC DNA]</scope>
</reference>
<keyword evidence="4 11" id="KW-0285">Flavoprotein</keyword>
<dbReference type="EMBL" id="FRFG01000009">
    <property type="protein sequence ID" value="SHO54943.1"/>
    <property type="molecule type" value="Genomic_DNA"/>
</dbReference>
<dbReference type="InterPro" id="IPR024932">
    <property type="entry name" value="ApbE"/>
</dbReference>
<dbReference type="SUPFAM" id="SSF143631">
    <property type="entry name" value="ApbE-like"/>
    <property type="match status" value="1"/>
</dbReference>
<sequence>MMKILNISLKPYWLAVIVLPFFLLISGCSEPPKIEKVSGYAQGTTYHISWWSEKPVPTETISGQFDQMLAVIDKELSTYRPDSFISRWNHNPSTDWQPASADFIHLLSVAKMIHHKTNGCYDPTIGPLFALWGFKKDVLQVPEQQKIAAVQAGIGIDKVEINDDGLRIRKTLPGLQLDFSSMGEGYTIGKLSQILEMNGITNYLVEFGGDMKIRGHKPEGQKWRIAIERPIPSKDKRVPYQIVVIEDENGVTLDTSGTYHHSFDADGKAYSHILDPRTGAPVTHDLVSASVFGQVSEVSDAWATAMLCLGPEAGREIADKENLPVFFIQSQQDKLVASQSKALAASKRVQLVQQ</sequence>
<evidence type="ECO:0000256" key="5">
    <source>
        <dbReference type="ARBA" id="ARBA00022679"/>
    </source>
</evidence>
<keyword evidence="6 11" id="KW-0479">Metal-binding</keyword>
<dbReference type="RefSeq" id="WP_143169204.1">
    <property type="nucleotide sequence ID" value="NZ_AP024897.1"/>
</dbReference>
<protein>
    <recommendedName>
        <fullName evidence="3 11">FAD:protein FMN transferase</fullName>
        <ecNumber evidence="2 11">2.7.1.180</ecNumber>
    </recommendedName>
    <alternativeName>
        <fullName evidence="9 11">Flavin transferase</fullName>
    </alternativeName>
</protein>
<evidence type="ECO:0000256" key="2">
    <source>
        <dbReference type="ARBA" id="ARBA00011955"/>
    </source>
</evidence>
<gene>
    <name evidence="14" type="primary">apbE_1</name>
    <name evidence="14" type="ORF">VQ7734_00662</name>
</gene>
<dbReference type="Pfam" id="PF02424">
    <property type="entry name" value="ApbE"/>
    <property type="match status" value="1"/>
</dbReference>
<feature type="binding site" evidence="12">
    <location>
        <position position="304"/>
    </location>
    <ligand>
        <name>Mg(2+)</name>
        <dbReference type="ChEBI" id="CHEBI:18420"/>
    </ligand>
</feature>
<dbReference type="PANTHER" id="PTHR30040">
    <property type="entry name" value="THIAMINE BIOSYNTHESIS LIPOPROTEIN APBE"/>
    <property type="match status" value="1"/>
</dbReference>
<keyword evidence="8 11" id="KW-0460">Magnesium</keyword>
<comment type="subcellular location">
    <subcellularLocation>
        <location evidence="13">Cell inner membrane</location>
        <topology evidence="13">Lipid-anchor</topology>
        <orientation evidence="13">Periplasmic side</orientation>
    </subcellularLocation>
</comment>
<dbReference type="Gene3D" id="3.10.520.10">
    <property type="entry name" value="ApbE-like domains"/>
    <property type="match status" value="1"/>
</dbReference>
<dbReference type="OrthoDB" id="9778595at2"/>
<organism evidence="14 15">
    <name type="scientific">Vibrio quintilis</name>
    <dbReference type="NCBI Taxonomy" id="1117707"/>
    <lineage>
        <taxon>Bacteria</taxon>
        <taxon>Pseudomonadati</taxon>
        <taxon>Pseudomonadota</taxon>
        <taxon>Gammaproteobacteria</taxon>
        <taxon>Vibrionales</taxon>
        <taxon>Vibrionaceae</taxon>
        <taxon>Vibrio</taxon>
    </lineage>
</organism>
<dbReference type="InterPro" id="IPR003374">
    <property type="entry name" value="ApbE-like_sf"/>
</dbReference>
<keyword evidence="13 14" id="KW-0449">Lipoprotein</keyword>
<evidence type="ECO:0000256" key="13">
    <source>
        <dbReference type="RuleBase" id="RU363002"/>
    </source>
</evidence>
<name>A0A1M7YQL3_9VIBR</name>
<dbReference type="GO" id="GO:0005886">
    <property type="term" value="C:plasma membrane"/>
    <property type="evidence" value="ECO:0007669"/>
    <property type="project" value="UniProtKB-SubCell"/>
</dbReference>
<evidence type="ECO:0000256" key="4">
    <source>
        <dbReference type="ARBA" id="ARBA00022630"/>
    </source>
</evidence>
<evidence type="ECO:0000256" key="3">
    <source>
        <dbReference type="ARBA" id="ARBA00016337"/>
    </source>
</evidence>
<feature type="binding site" evidence="12">
    <location>
        <position position="300"/>
    </location>
    <ligand>
        <name>Mg(2+)</name>
        <dbReference type="ChEBI" id="CHEBI:18420"/>
    </ligand>
</feature>
<dbReference type="EC" id="2.7.1.180" evidence="2 11"/>
<evidence type="ECO:0000256" key="1">
    <source>
        <dbReference type="ARBA" id="ARBA00008282"/>
    </source>
</evidence>
<keyword evidence="13" id="KW-1003">Cell membrane</keyword>
<evidence type="ECO:0000256" key="12">
    <source>
        <dbReference type="PIRSR" id="PIRSR006268-2"/>
    </source>
</evidence>
<proteinExistence type="inferred from homology"/>
<dbReference type="PROSITE" id="PS51257">
    <property type="entry name" value="PROKAR_LIPOPROTEIN"/>
    <property type="match status" value="1"/>
</dbReference>
<comment type="catalytic activity">
    <reaction evidence="10 11 13">
        <text>L-threonyl-[protein] + FAD = FMN-L-threonyl-[protein] + AMP + H(+)</text>
        <dbReference type="Rhea" id="RHEA:36847"/>
        <dbReference type="Rhea" id="RHEA-COMP:11060"/>
        <dbReference type="Rhea" id="RHEA-COMP:11061"/>
        <dbReference type="ChEBI" id="CHEBI:15378"/>
        <dbReference type="ChEBI" id="CHEBI:30013"/>
        <dbReference type="ChEBI" id="CHEBI:57692"/>
        <dbReference type="ChEBI" id="CHEBI:74257"/>
        <dbReference type="ChEBI" id="CHEBI:456215"/>
        <dbReference type="EC" id="2.7.1.180"/>
    </reaction>
</comment>
<accession>A0A1M7YQL3</accession>
<dbReference type="GO" id="GO:0046872">
    <property type="term" value="F:metal ion binding"/>
    <property type="evidence" value="ECO:0007669"/>
    <property type="project" value="UniProtKB-UniRule"/>
</dbReference>
<comment type="function">
    <text evidence="13">Flavin transferase that catalyzes the transfer of the FMN moiety of FAD and its covalent binding to the hydroxyl group of a threonine residue in a target flavoprotein.</text>
</comment>
<comment type="similarity">
    <text evidence="1 11 13">Belongs to the ApbE family.</text>
</comment>
<evidence type="ECO:0000256" key="10">
    <source>
        <dbReference type="ARBA" id="ARBA00048540"/>
    </source>
</evidence>
<keyword evidence="13" id="KW-0472">Membrane</keyword>
<keyword evidence="13" id="KW-0997">Cell inner membrane</keyword>
<dbReference type="GO" id="GO:0016740">
    <property type="term" value="F:transferase activity"/>
    <property type="evidence" value="ECO:0007669"/>
    <property type="project" value="UniProtKB-UniRule"/>
</dbReference>
<keyword evidence="15" id="KW-1185">Reference proteome</keyword>